<sequence length="77" mass="8517">MFSVTALSSEIREWENILSSATLASAVLFFLGLFIAMYAHIKQLFGIAPRELPQEWTKGSAAAHSFLIRGDTSTECH</sequence>
<keyword evidence="3" id="KW-1185">Reference proteome</keyword>
<gene>
    <name evidence="2" type="ORF">ASIM_LOCUS3585</name>
</gene>
<proteinExistence type="predicted"/>
<evidence type="ECO:0000313" key="4">
    <source>
        <dbReference type="WBParaSite" id="ASIM_0000375001-mRNA-1"/>
    </source>
</evidence>
<dbReference type="EMBL" id="UYRR01005663">
    <property type="protein sequence ID" value="VDK21946.1"/>
    <property type="molecule type" value="Genomic_DNA"/>
</dbReference>
<keyword evidence="1" id="KW-0812">Transmembrane</keyword>
<evidence type="ECO:0000313" key="3">
    <source>
        <dbReference type="Proteomes" id="UP000267096"/>
    </source>
</evidence>
<reference evidence="2 3" key="2">
    <citation type="submission" date="2018-11" db="EMBL/GenBank/DDBJ databases">
        <authorList>
            <consortium name="Pathogen Informatics"/>
        </authorList>
    </citation>
    <scope>NUCLEOTIDE SEQUENCE [LARGE SCALE GENOMIC DNA]</scope>
</reference>
<keyword evidence="1" id="KW-0472">Membrane</keyword>
<dbReference type="Proteomes" id="UP000267096">
    <property type="component" value="Unassembled WGS sequence"/>
</dbReference>
<dbReference type="AlphaFoldDB" id="A0A0M3J850"/>
<evidence type="ECO:0000256" key="1">
    <source>
        <dbReference type="SAM" id="Phobius"/>
    </source>
</evidence>
<accession>A0A0M3J850</accession>
<reference evidence="4" key="1">
    <citation type="submission" date="2017-02" db="UniProtKB">
        <authorList>
            <consortium name="WormBaseParasite"/>
        </authorList>
    </citation>
    <scope>IDENTIFICATION</scope>
</reference>
<name>A0A0M3J850_ANISI</name>
<protein>
    <submittedName>
        <fullName evidence="4">Small integral membrane protein 33</fullName>
    </submittedName>
</protein>
<evidence type="ECO:0000313" key="2">
    <source>
        <dbReference type="EMBL" id="VDK21946.1"/>
    </source>
</evidence>
<keyword evidence="1" id="KW-1133">Transmembrane helix</keyword>
<dbReference type="WBParaSite" id="ASIM_0000375001-mRNA-1">
    <property type="protein sequence ID" value="ASIM_0000375001-mRNA-1"/>
    <property type="gene ID" value="ASIM_0000375001"/>
</dbReference>
<feature type="transmembrane region" description="Helical" evidence="1">
    <location>
        <begin position="20"/>
        <end position="41"/>
    </location>
</feature>
<organism evidence="4">
    <name type="scientific">Anisakis simplex</name>
    <name type="common">Herring worm</name>
    <dbReference type="NCBI Taxonomy" id="6269"/>
    <lineage>
        <taxon>Eukaryota</taxon>
        <taxon>Metazoa</taxon>
        <taxon>Ecdysozoa</taxon>
        <taxon>Nematoda</taxon>
        <taxon>Chromadorea</taxon>
        <taxon>Rhabditida</taxon>
        <taxon>Spirurina</taxon>
        <taxon>Ascaridomorpha</taxon>
        <taxon>Ascaridoidea</taxon>
        <taxon>Anisakidae</taxon>
        <taxon>Anisakis</taxon>
        <taxon>Anisakis simplex complex</taxon>
    </lineage>
</organism>